<organism evidence="2 3">
    <name type="scientific">Dyadobacter jejuensis</name>
    <dbReference type="NCBI Taxonomy" id="1082580"/>
    <lineage>
        <taxon>Bacteria</taxon>
        <taxon>Pseudomonadati</taxon>
        <taxon>Bacteroidota</taxon>
        <taxon>Cytophagia</taxon>
        <taxon>Cytophagales</taxon>
        <taxon>Spirosomataceae</taxon>
        <taxon>Dyadobacter</taxon>
    </lineage>
</organism>
<keyword evidence="1" id="KW-1133">Transmembrane helix</keyword>
<evidence type="ECO:0000256" key="1">
    <source>
        <dbReference type="HAMAP-Rule" id="MF_02088"/>
    </source>
</evidence>
<dbReference type="PANTHER" id="PTHR34300">
    <property type="entry name" value="QUEUOSINE PRECURSOR TRANSPORTER-RELATED"/>
    <property type="match status" value="1"/>
</dbReference>
<dbReference type="EMBL" id="QGDT01000002">
    <property type="protein sequence ID" value="PWJ59214.1"/>
    <property type="molecule type" value="Genomic_DNA"/>
</dbReference>
<comment type="subcellular location">
    <subcellularLocation>
        <location evidence="1">Cell membrane</location>
        <topology evidence="1">Multi-pass membrane protein</topology>
    </subcellularLocation>
</comment>
<keyword evidence="1" id="KW-0812">Transmembrane</keyword>
<dbReference type="Pfam" id="PF02592">
    <property type="entry name" value="Vut_1"/>
    <property type="match status" value="1"/>
</dbReference>
<feature type="transmembrane region" description="Helical" evidence="1">
    <location>
        <begin position="98"/>
        <end position="119"/>
    </location>
</feature>
<feature type="transmembrane region" description="Helical" evidence="1">
    <location>
        <begin position="232"/>
        <end position="253"/>
    </location>
</feature>
<dbReference type="GO" id="GO:0005886">
    <property type="term" value="C:plasma membrane"/>
    <property type="evidence" value="ECO:0007669"/>
    <property type="project" value="UniProtKB-SubCell"/>
</dbReference>
<proteinExistence type="inferred from homology"/>
<feature type="transmembrane region" description="Helical" evidence="1">
    <location>
        <begin position="152"/>
        <end position="173"/>
    </location>
</feature>
<name>A0A316AQ01_9BACT</name>
<evidence type="ECO:0000313" key="3">
    <source>
        <dbReference type="Proteomes" id="UP000245880"/>
    </source>
</evidence>
<dbReference type="HAMAP" id="MF_02088">
    <property type="entry name" value="Q_prec_transport"/>
    <property type="match status" value="1"/>
</dbReference>
<evidence type="ECO:0000313" key="2">
    <source>
        <dbReference type="EMBL" id="PWJ59214.1"/>
    </source>
</evidence>
<dbReference type="PANTHER" id="PTHR34300:SF2">
    <property type="entry name" value="QUEUOSINE PRECURSOR TRANSPORTER-RELATED"/>
    <property type="match status" value="1"/>
</dbReference>
<keyword evidence="1" id="KW-0472">Membrane</keyword>
<keyword evidence="3" id="KW-1185">Reference proteome</keyword>
<protein>
    <recommendedName>
        <fullName evidence="1">Probable queuosine precursor transporter</fullName>
        <shortName evidence="1">Q precursor transporter</shortName>
    </recommendedName>
</protein>
<feature type="transmembrane region" description="Helical" evidence="1">
    <location>
        <begin position="185"/>
        <end position="212"/>
    </location>
</feature>
<dbReference type="Proteomes" id="UP000245880">
    <property type="component" value="Unassembled WGS sequence"/>
</dbReference>
<dbReference type="AlphaFoldDB" id="A0A316AQ01"/>
<sequence>MIGSPPLQPAGRSLNERKRQRLFLVLCGIFLTNALIAEIVGGKIFSVESLLGLPPAQIPIGGQFMDFNMTAGVVNWPVVFLTSDIINEYFGKKGVKRISYLTAAFIVYTFITIFIATMLPPAQFWLDLNGTDGQGNPFNINDAFAKIFNQGLGIMAGSITAFLLGQFLDVYVFAWLRKRTGSRFIWLRATGSTLFSQLVDSFVVIGIAFYVFGNWDLGLVFSVGSINYLYKGLVAILMTPLLYVAHYFIDAYLGKEYAEQLMEEAASDGAA</sequence>
<dbReference type="GO" id="GO:0022857">
    <property type="term" value="F:transmembrane transporter activity"/>
    <property type="evidence" value="ECO:0007669"/>
    <property type="project" value="UniProtKB-UniRule"/>
</dbReference>
<comment type="caution">
    <text evidence="2">The sequence shown here is derived from an EMBL/GenBank/DDBJ whole genome shotgun (WGS) entry which is preliminary data.</text>
</comment>
<comment type="similarity">
    <text evidence="1">Belongs to the vitamin uptake transporter (VUT/ECF) (TC 2.A.88) family. Q precursor transporter subfamily.</text>
</comment>
<dbReference type="InterPro" id="IPR003744">
    <property type="entry name" value="YhhQ"/>
</dbReference>
<keyword evidence="1" id="KW-1003">Cell membrane</keyword>
<accession>A0A316AQ01</accession>
<comment type="function">
    <text evidence="1">Involved in the import of queuosine (Q) precursors, required for Q precursor salvage.</text>
</comment>
<feature type="transmembrane region" description="Helical" evidence="1">
    <location>
        <begin position="22"/>
        <end position="47"/>
    </location>
</feature>
<feature type="transmembrane region" description="Helical" evidence="1">
    <location>
        <begin position="67"/>
        <end position="86"/>
    </location>
</feature>
<dbReference type="NCBIfam" id="TIGR00697">
    <property type="entry name" value="queuosine precursor transporter"/>
    <property type="match status" value="1"/>
</dbReference>
<gene>
    <name evidence="2" type="ORF">CLV98_10246</name>
</gene>
<keyword evidence="1" id="KW-0813">Transport</keyword>
<reference evidence="2 3" key="1">
    <citation type="submission" date="2018-03" db="EMBL/GenBank/DDBJ databases">
        <title>Genomic Encyclopedia of Archaeal and Bacterial Type Strains, Phase II (KMG-II): from individual species to whole genera.</title>
        <authorList>
            <person name="Goeker M."/>
        </authorList>
    </citation>
    <scope>NUCLEOTIDE SEQUENCE [LARGE SCALE GENOMIC DNA]</scope>
    <source>
        <strain evidence="2 3">DSM 100346</strain>
    </source>
</reference>